<evidence type="ECO:0000313" key="2">
    <source>
        <dbReference type="Proteomes" id="UP001153321"/>
    </source>
</evidence>
<reference evidence="1" key="1">
    <citation type="submission" date="2022-02" db="EMBL/GenBank/DDBJ databases">
        <authorList>
            <person name="King R."/>
        </authorList>
    </citation>
    <scope>NUCLEOTIDE SEQUENCE</scope>
</reference>
<proteinExistence type="predicted"/>
<dbReference type="EMBL" id="LR824533">
    <property type="protein sequence ID" value="CAH1639566.1"/>
    <property type="molecule type" value="Genomic_DNA"/>
</dbReference>
<sequence length="243" mass="27231">MDTWNTRGATSAIISCVVGAFTNTQVHIHMTPRPETTICGSQKVFFRAGMKPATRYPAAGCPATAPTVHGRKCDCRARGLGFDSRVGQSITGFFSVVARSLVVAQSLELCLVYGYRLTPYYMGLITYRTLPHTRIIFCVVGAFTNIQVYIHMTPRPETTICGSHNCCSVRESKPRHVARQPVDQPPHQPCSHGNKKRTFRVFFSLPQSNLFHWIETLSSSFFPILPLRIVKLKNPMTSFYTLQ</sequence>
<dbReference type="AlphaFoldDB" id="A0A9P0I3K9"/>
<protein>
    <submittedName>
        <fullName evidence="1">Uncharacterized protein</fullName>
    </submittedName>
</protein>
<name>A0A9P0I3K9_SPOLI</name>
<gene>
    <name evidence="1" type="ORF">SPLIT_LOCUS4922</name>
</gene>
<organism evidence="1 2">
    <name type="scientific">Spodoptera littoralis</name>
    <name type="common">Egyptian cotton leafworm</name>
    <dbReference type="NCBI Taxonomy" id="7109"/>
    <lineage>
        <taxon>Eukaryota</taxon>
        <taxon>Metazoa</taxon>
        <taxon>Ecdysozoa</taxon>
        <taxon>Arthropoda</taxon>
        <taxon>Hexapoda</taxon>
        <taxon>Insecta</taxon>
        <taxon>Pterygota</taxon>
        <taxon>Neoptera</taxon>
        <taxon>Endopterygota</taxon>
        <taxon>Lepidoptera</taxon>
        <taxon>Glossata</taxon>
        <taxon>Ditrysia</taxon>
        <taxon>Noctuoidea</taxon>
        <taxon>Noctuidae</taxon>
        <taxon>Amphipyrinae</taxon>
        <taxon>Spodoptera</taxon>
    </lineage>
</organism>
<evidence type="ECO:0000313" key="1">
    <source>
        <dbReference type="EMBL" id="CAH1639566.1"/>
    </source>
</evidence>
<accession>A0A9P0I3K9</accession>
<dbReference type="Proteomes" id="UP001153321">
    <property type="component" value="Chromosome 2"/>
</dbReference>
<keyword evidence="2" id="KW-1185">Reference proteome</keyword>